<protein>
    <recommendedName>
        <fullName evidence="4">Condensin complex subunit 2</fullName>
    </recommendedName>
</protein>
<dbReference type="AlphaFoldDB" id="A0AB34JDT2"/>
<proteinExistence type="predicted"/>
<gene>
    <name evidence="2" type="ORF">AB1Y20_022903</name>
</gene>
<evidence type="ECO:0000313" key="3">
    <source>
        <dbReference type="Proteomes" id="UP001515480"/>
    </source>
</evidence>
<feature type="region of interest" description="Disordered" evidence="1">
    <location>
        <begin position="86"/>
        <end position="117"/>
    </location>
</feature>
<reference evidence="2 3" key="1">
    <citation type="journal article" date="2024" name="Science">
        <title>Giant polyketide synthase enzymes in the biosynthesis of giant marine polyether toxins.</title>
        <authorList>
            <person name="Fallon T.R."/>
            <person name="Shende V.V."/>
            <person name="Wierzbicki I.H."/>
            <person name="Pendleton A.L."/>
            <person name="Watervoot N.F."/>
            <person name="Auber R.P."/>
            <person name="Gonzalez D.J."/>
            <person name="Wisecaver J.H."/>
            <person name="Moore B.S."/>
        </authorList>
    </citation>
    <scope>NUCLEOTIDE SEQUENCE [LARGE SCALE GENOMIC DNA]</scope>
    <source>
        <strain evidence="2 3">12B1</strain>
    </source>
</reference>
<keyword evidence="3" id="KW-1185">Reference proteome</keyword>
<accession>A0AB34JDT2</accession>
<comment type="caution">
    <text evidence="2">The sequence shown here is derived from an EMBL/GenBank/DDBJ whole genome shotgun (WGS) entry which is preliminary data.</text>
</comment>
<evidence type="ECO:0000256" key="1">
    <source>
        <dbReference type="SAM" id="MobiDB-lite"/>
    </source>
</evidence>
<organism evidence="2 3">
    <name type="scientific">Prymnesium parvum</name>
    <name type="common">Toxic golden alga</name>
    <dbReference type="NCBI Taxonomy" id="97485"/>
    <lineage>
        <taxon>Eukaryota</taxon>
        <taxon>Haptista</taxon>
        <taxon>Haptophyta</taxon>
        <taxon>Prymnesiophyceae</taxon>
        <taxon>Prymnesiales</taxon>
        <taxon>Prymnesiaceae</taxon>
        <taxon>Prymnesium</taxon>
    </lineage>
</organism>
<feature type="compositionally biased region" description="Polar residues" evidence="1">
    <location>
        <begin position="94"/>
        <end position="103"/>
    </location>
</feature>
<dbReference type="Proteomes" id="UP001515480">
    <property type="component" value="Unassembled WGS sequence"/>
</dbReference>
<dbReference type="EMBL" id="JBGBPQ010000009">
    <property type="protein sequence ID" value="KAL1519377.1"/>
    <property type="molecule type" value="Genomic_DNA"/>
</dbReference>
<sequence length="245" mass="27005">MAVNFVDQADLCDFPLNVAEFRRKRSGRRGGGGVDFNARRIARAARTRMQSPFALDGQDDLRMDLELAEVLERHCSTCVREDDPIYAPLRRPSSAGSDGNNSYDVPRIEQPRPHSTPPTCAGVVADTVANVFRNVLVSIETNEVALGLDRLCVGSSSTSNPHSAHKLRMRPPPAVRKAHASSSVSFRKVTSLRQPTRAAPFLRHRGLADTVWERRPPRIFTPIAIRSPSCMSQSSTSDRESTCSP</sequence>
<name>A0AB34JDT2_PRYPA</name>
<evidence type="ECO:0008006" key="4">
    <source>
        <dbReference type="Google" id="ProtNLM"/>
    </source>
</evidence>
<feature type="region of interest" description="Disordered" evidence="1">
    <location>
        <begin position="155"/>
        <end position="174"/>
    </location>
</feature>
<evidence type="ECO:0000313" key="2">
    <source>
        <dbReference type="EMBL" id="KAL1519377.1"/>
    </source>
</evidence>